<feature type="domain" description="Thioredoxin-like fold" evidence="4">
    <location>
        <begin position="472"/>
        <end position="639"/>
    </location>
</feature>
<protein>
    <submittedName>
        <fullName evidence="5">Thioredoxin domain-containing protein</fullName>
    </submittedName>
</protein>
<proteinExistence type="inferred from homology"/>
<comment type="caution">
    <text evidence="5">The sequence shown here is derived from an EMBL/GenBank/DDBJ whole genome shotgun (WGS) entry which is preliminary data.</text>
</comment>
<keyword evidence="2" id="KW-0249">Electron transport</keyword>
<dbReference type="Proteomes" id="UP000471521">
    <property type="component" value="Unassembled WGS sequence"/>
</dbReference>
<accession>A0A6B0SCX2</accession>
<keyword evidence="6" id="KW-1185">Reference proteome</keyword>
<reference evidence="5 6" key="1">
    <citation type="submission" date="2019-12" db="EMBL/GenBank/DDBJ databases">
        <title>Isolation and characterization of three novel carbon monoxide-oxidizing members of Halobacteria from salione crusts and soils.</title>
        <authorList>
            <person name="Myers M.R."/>
            <person name="King G.M."/>
        </authorList>
    </citation>
    <scope>NUCLEOTIDE SEQUENCE [LARGE SCALE GENOMIC DNA]</scope>
    <source>
        <strain evidence="5 6">PCN9</strain>
    </source>
</reference>
<feature type="compositionally biased region" description="Acidic residues" evidence="3">
    <location>
        <begin position="436"/>
        <end position="445"/>
    </location>
</feature>
<dbReference type="AlphaFoldDB" id="A0A6B0SCX2"/>
<dbReference type="Gene3D" id="2.160.20.10">
    <property type="entry name" value="Single-stranded right-handed beta-helix, Pectin lyase-like"/>
    <property type="match status" value="1"/>
</dbReference>
<sequence length="642" mass="67837">MPDPITLSRRSLLKSTGVAVGSLSLVGTGAATLASDYDTVVDVVEEGADPTGEDPVDDVVEEHVDDDTLIRFPEGRYVANNLDFTGATNVAVVGDNATLVPGPDYDVDVWIGGASLRDFRFEGFVLDNTADEHHPTVGFSAYDDLVVRDVRKKGSHEGENTAFGVSIWDEDGDGYVENLRMPDGSEPQTAVGVYVDSKGTVTFRDCHVEGFGNNGLYASHSEGPVHVEGGVYKNNDIAQIRLGSPGSSVTNATVAVDEPHPEHDNSRGIRVADGPGPVEVSGCEIVMESGQGGGGVVNAYSGGRLRLRNSRIYIGEAYAIVGSGGDSTSFAVFVDEPTGIDDPGTTTIENVAITGGGAYRGAASIRRDDVVVEDVCVHQTGTDRDGLVFTDTAQNCAVDNATIDVPGQVVAGGGDVDVSGIDSTGTCAMPDAISGGDDEAADDDAGEPRTGPPLPQGVDEYTYGVTGTDPGNPTATVYGNFKCPYTQEFVQGNFEAIGTEFVATGDLNVRYRDVAHQPDDPSESYVLEDPSNDLVSKVALGVWDVEPESYWAFFEYVFDNQSALDWTSLDALTDAMEAAGVRNHGKVSARVDDDSYERPVRQTTAAAADLGLSFVPQLELDGDTTPPHHETDAILDWIEARL</sequence>
<evidence type="ECO:0000256" key="3">
    <source>
        <dbReference type="SAM" id="MobiDB-lite"/>
    </source>
</evidence>
<dbReference type="InterPro" id="IPR036249">
    <property type="entry name" value="Thioredoxin-like_sf"/>
</dbReference>
<dbReference type="InterPro" id="IPR006311">
    <property type="entry name" value="TAT_signal"/>
</dbReference>
<evidence type="ECO:0000256" key="2">
    <source>
        <dbReference type="ARBA" id="ARBA00022982"/>
    </source>
</evidence>
<feature type="region of interest" description="Disordered" evidence="3">
    <location>
        <begin position="431"/>
        <end position="461"/>
    </location>
</feature>
<comment type="similarity">
    <text evidence="1">Belongs to the glutaredoxin family.</text>
</comment>
<dbReference type="Pfam" id="PF13462">
    <property type="entry name" value="Thioredoxin_4"/>
    <property type="match status" value="1"/>
</dbReference>
<dbReference type="InterPro" id="IPR011050">
    <property type="entry name" value="Pectin_lyase_fold/virulence"/>
</dbReference>
<dbReference type="PROSITE" id="PS51318">
    <property type="entry name" value="TAT"/>
    <property type="match status" value="1"/>
</dbReference>
<dbReference type="OrthoDB" id="202667at2157"/>
<gene>
    <name evidence="5" type="ORF">GRX66_02850</name>
</gene>
<dbReference type="EMBL" id="WUUU01000009">
    <property type="protein sequence ID" value="MXR19595.1"/>
    <property type="molecule type" value="Genomic_DNA"/>
</dbReference>
<evidence type="ECO:0000313" key="5">
    <source>
        <dbReference type="EMBL" id="MXR19595.1"/>
    </source>
</evidence>
<dbReference type="SUPFAM" id="SSF51126">
    <property type="entry name" value="Pectin lyase-like"/>
    <property type="match status" value="1"/>
</dbReference>
<evidence type="ECO:0000256" key="1">
    <source>
        <dbReference type="ARBA" id="ARBA00007787"/>
    </source>
</evidence>
<organism evidence="5 6">
    <name type="scientific">Halobacterium bonnevillei</name>
    <dbReference type="NCBI Taxonomy" id="2692200"/>
    <lineage>
        <taxon>Archaea</taxon>
        <taxon>Methanobacteriati</taxon>
        <taxon>Methanobacteriota</taxon>
        <taxon>Stenosarchaea group</taxon>
        <taxon>Halobacteria</taxon>
        <taxon>Halobacteriales</taxon>
        <taxon>Halobacteriaceae</taxon>
        <taxon>Halobacterium</taxon>
    </lineage>
</organism>
<dbReference type="SUPFAM" id="SSF52833">
    <property type="entry name" value="Thioredoxin-like"/>
    <property type="match status" value="1"/>
</dbReference>
<evidence type="ECO:0000259" key="4">
    <source>
        <dbReference type="Pfam" id="PF13462"/>
    </source>
</evidence>
<dbReference type="InterPro" id="IPR012334">
    <property type="entry name" value="Pectin_lyas_fold"/>
</dbReference>
<name>A0A6B0SCX2_9EURY</name>
<evidence type="ECO:0000313" key="6">
    <source>
        <dbReference type="Proteomes" id="UP000471521"/>
    </source>
</evidence>
<dbReference type="RefSeq" id="WP_159525179.1">
    <property type="nucleotide sequence ID" value="NZ_WUUU01000009.1"/>
</dbReference>
<dbReference type="Gene3D" id="3.40.30.10">
    <property type="entry name" value="Glutaredoxin"/>
    <property type="match status" value="1"/>
</dbReference>
<dbReference type="InterPro" id="IPR012336">
    <property type="entry name" value="Thioredoxin-like_fold"/>
</dbReference>
<keyword evidence="2" id="KW-0813">Transport</keyword>